<feature type="compositionally biased region" description="Basic and acidic residues" evidence="2">
    <location>
        <begin position="439"/>
        <end position="465"/>
    </location>
</feature>
<evidence type="ECO:0000256" key="1">
    <source>
        <dbReference type="SAM" id="Coils"/>
    </source>
</evidence>
<dbReference type="GO" id="GO:0035024">
    <property type="term" value="P:negative regulation of Rho protein signal transduction"/>
    <property type="evidence" value="ECO:0007669"/>
    <property type="project" value="TreeGrafter"/>
</dbReference>
<feature type="coiled-coil region" evidence="1">
    <location>
        <begin position="297"/>
        <end position="324"/>
    </location>
</feature>
<reference evidence="3" key="1">
    <citation type="journal article" date="2023" name="Science">
        <title>Genome structures resolve the early diversification of teleost fishes.</title>
        <authorList>
            <person name="Parey E."/>
            <person name="Louis A."/>
            <person name="Montfort J."/>
            <person name="Bouchez O."/>
            <person name="Roques C."/>
            <person name="Iampietro C."/>
            <person name="Lluch J."/>
            <person name="Castinel A."/>
            <person name="Donnadieu C."/>
            <person name="Desvignes T."/>
            <person name="Floi Bucao C."/>
            <person name="Jouanno E."/>
            <person name="Wen M."/>
            <person name="Mejri S."/>
            <person name="Dirks R."/>
            <person name="Jansen H."/>
            <person name="Henkel C."/>
            <person name="Chen W.J."/>
            <person name="Zahm M."/>
            <person name="Cabau C."/>
            <person name="Klopp C."/>
            <person name="Thompson A.W."/>
            <person name="Robinson-Rechavi M."/>
            <person name="Braasch I."/>
            <person name="Lecointre G."/>
            <person name="Bobe J."/>
            <person name="Postlethwait J.H."/>
            <person name="Berthelot C."/>
            <person name="Roest Crollius H."/>
            <person name="Guiguen Y."/>
        </authorList>
    </citation>
    <scope>NUCLEOTIDE SEQUENCE</scope>
    <source>
        <strain evidence="3">Concon-B</strain>
    </source>
</reference>
<dbReference type="GO" id="GO:2000146">
    <property type="term" value="P:negative regulation of cell motility"/>
    <property type="evidence" value="ECO:0007669"/>
    <property type="project" value="TreeGrafter"/>
</dbReference>
<dbReference type="AlphaFoldDB" id="A0A9Q1D8R4"/>
<accession>A0A9Q1D8R4</accession>
<feature type="coiled-coil region" evidence="1">
    <location>
        <begin position="210"/>
        <end position="244"/>
    </location>
</feature>
<feature type="region of interest" description="Disordered" evidence="2">
    <location>
        <begin position="484"/>
        <end position="519"/>
    </location>
</feature>
<sequence>MHGGGEQAHEATSVAPEDDMKEGDLGDGLGRKPGGLEAPKPLPHTGLLKRAGGNGSVAFSWKSCRALYSSFHQELEAGRPHTSWRLSGAESLSDLSCEDLRQRLQEVSEEVELLRCELEATQRHLEGKHEALKILQGRAMFDKATTHTKTLLQKSEERNKALEKVTGQPSCAAELWELSAMQWEITFNQVQFKNLERSWKEKYDRMCSENKALSDSVEDRLRELQELKSENASLSQQCLELVSMLSVQEKKAFQGSLPPHSTLARDTTALELAVLGACHCSSASVRSQCPCSCARTAAASRKQVLQLKQELEVQRRRKEEALTMADAFRIAFEQQLKRKSDHVMRFAEAEGYLRKDTPPTRREEAVKGRSVSRAQKLKGMLQSCAEVKMSDDPAEMLRNLLDLLNDKEEALAHQRKVSYMLARHSEDLESRLLQLRGQEFEESGRGTEREGWDSRDSPAPERSETHGGSIEYLDTLVHRLITVKSSRETPLAVASQGDGGFGDGEQQKAEEEEQRREPG</sequence>
<feature type="compositionally biased region" description="Basic and acidic residues" evidence="2">
    <location>
        <begin position="505"/>
        <end position="519"/>
    </location>
</feature>
<proteinExistence type="predicted"/>
<evidence type="ECO:0000313" key="4">
    <source>
        <dbReference type="Proteomes" id="UP001152803"/>
    </source>
</evidence>
<keyword evidence="4" id="KW-1185">Reference proteome</keyword>
<gene>
    <name evidence="3" type="ORF">COCON_G00154190</name>
</gene>
<evidence type="ECO:0000313" key="3">
    <source>
        <dbReference type="EMBL" id="KAJ8262962.1"/>
    </source>
</evidence>
<dbReference type="PANTHER" id="PTHR28616">
    <property type="entry name" value="COILED-COIL DOMAIN-CONTAINING PROTEIN 125"/>
    <property type="match status" value="1"/>
</dbReference>
<feature type="region of interest" description="Disordered" evidence="2">
    <location>
        <begin position="439"/>
        <end position="471"/>
    </location>
</feature>
<dbReference type="InterPro" id="IPR034608">
    <property type="entry name" value="CCDC125"/>
</dbReference>
<name>A0A9Q1D8R4_CONCO</name>
<evidence type="ECO:0008006" key="5">
    <source>
        <dbReference type="Google" id="ProtNLM"/>
    </source>
</evidence>
<protein>
    <recommendedName>
        <fullName evidence="5">Coiled-coil domain-containing protein 125</fullName>
    </recommendedName>
</protein>
<dbReference type="GO" id="GO:0005737">
    <property type="term" value="C:cytoplasm"/>
    <property type="evidence" value="ECO:0007669"/>
    <property type="project" value="TreeGrafter"/>
</dbReference>
<organism evidence="3 4">
    <name type="scientific">Conger conger</name>
    <name type="common">Conger eel</name>
    <name type="synonym">Muraena conger</name>
    <dbReference type="NCBI Taxonomy" id="82655"/>
    <lineage>
        <taxon>Eukaryota</taxon>
        <taxon>Metazoa</taxon>
        <taxon>Chordata</taxon>
        <taxon>Craniata</taxon>
        <taxon>Vertebrata</taxon>
        <taxon>Euteleostomi</taxon>
        <taxon>Actinopterygii</taxon>
        <taxon>Neopterygii</taxon>
        <taxon>Teleostei</taxon>
        <taxon>Anguilliformes</taxon>
        <taxon>Congridae</taxon>
        <taxon>Conger</taxon>
    </lineage>
</organism>
<evidence type="ECO:0000256" key="2">
    <source>
        <dbReference type="SAM" id="MobiDB-lite"/>
    </source>
</evidence>
<comment type="caution">
    <text evidence="3">The sequence shown here is derived from an EMBL/GenBank/DDBJ whole genome shotgun (WGS) entry which is preliminary data.</text>
</comment>
<keyword evidence="1" id="KW-0175">Coiled coil</keyword>
<dbReference type="EMBL" id="JAFJMO010000011">
    <property type="protein sequence ID" value="KAJ8262962.1"/>
    <property type="molecule type" value="Genomic_DNA"/>
</dbReference>
<dbReference type="Proteomes" id="UP001152803">
    <property type="component" value="Unassembled WGS sequence"/>
</dbReference>
<feature type="coiled-coil region" evidence="1">
    <location>
        <begin position="97"/>
        <end position="124"/>
    </location>
</feature>
<feature type="region of interest" description="Disordered" evidence="2">
    <location>
        <begin position="1"/>
        <end position="49"/>
    </location>
</feature>
<dbReference type="OrthoDB" id="9939852at2759"/>
<dbReference type="PANTHER" id="PTHR28616:SF1">
    <property type="entry name" value="COILED-COIL DOMAIN-CONTAINING PROTEIN 125"/>
    <property type="match status" value="1"/>
</dbReference>